<keyword evidence="3" id="KW-1185">Reference proteome</keyword>
<evidence type="ECO:0000313" key="2">
    <source>
        <dbReference type="EMBL" id="QKG80476.1"/>
    </source>
</evidence>
<dbReference type="AlphaFoldDB" id="A0A7D3XMV2"/>
<dbReference type="Gene3D" id="3.40.50.11550">
    <property type="match status" value="2"/>
</dbReference>
<sequence length="291" mass="32890">MKSIFSYLIVCLISVNVFGQGIQPFVIFDKNGNVSDFQIVVKSAASSDLVLFGELHDNPIAHWLERVLTEDLYKTKSGNLIIGAEMFETDNQLLLDEYINGLISRQRFEAEAKLWPNYKTDYKPIVEFAKENKVKVIATNVPRRYASMVAGGGFDTLKALSPMAKSYIAPLPIEFDINLPGYKKMLAMGGMPSQGHSNSEYLPMAQALKDATMAHNIVENLIVGHTFIHFHGSYHSNNFEGIYWYVKRYKSSLKVLTIATVMQEDLSSLYDENKNLADYIIVVTDKMTRTY</sequence>
<dbReference type="RefSeq" id="WP_173075224.1">
    <property type="nucleotide sequence ID" value="NZ_CP041345.1"/>
</dbReference>
<evidence type="ECO:0000259" key="1">
    <source>
        <dbReference type="Pfam" id="PF04187"/>
    </source>
</evidence>
<accession>A0A7D3XMV2</accession>
<gene>
    <name evidence="2" type="ORF">FHG85_09430</name>
</gene>
<dbReference type="CDD" id="cd14727">
    <property type="entry name" value="ChanN-like"/>
    <property type="match status" value="1"/>
</dbReference>
<feature type="domain" description="Haem-binding uptake Tiki superfamily ChaN" evidence="1">
    <location>
        <begin position="41"/>
        <end position="246"/>
    </location>
</feature>
<dbReference type="Pfam" id="PF04187">
    <property type="entry name" value="Cofac_haem_bdg"/>
    <property type="match status" value="1"/>
</dbReference>
<dbReference type="SUPFAM" id="SSF159501">
    <property type="entry name" value="EreA/ChaN-like"/>
    <property type="match status" value="1"/>
</dbReference>
<reference evidence="2 3" key="1">
    <citation type="submission" date="2019-07" db="EMBL/GenBank/DDBJ databases">
        <title>Thalassofilum flectens gen. nov., sp. nov., a novel moderate thermophilic anaerobe from a shallow sea hot spring in Kunashir Island (Russia), representing a new family in the order Bacteroidales, and proposal of Thalassofilacea fam. nov.</title>
        <authorList>
            <person name="Kochetkova T.V."/>
            <person name="Podosokorskaya O.A."/>
            <person name="Novikov A."/>
            <person name="Elcheninov A.G."/>
            <person name="Toshchakov S.V."/>
            <person name="Kublanov I.V."/>
        </authorList>
    </citation>
    <scope>NUCLEOTIDE SEQUENCE [LARGE SCALE GENOMIC DNA]</scope>
    <source>
        <strain evidence="2 3">38-H</strain>
    </source>
</reference>
<evidence type="ECO:0000313" key="3">
    <source>
        <dbReference type="Proteomes" id="UP000500961"/>
    </source>
</evidence>
<proteinExistence type="predicted"/>
<dbReference type="KEGG" id="ttz:FHG85_09430"/>
<dbReference type="Proteomes" id="UP000500961">
    <property type="component" value="Chromosome"/>
</dbReference>
<protein>
    <submittedName>
        <fullName evidence="2">ChaN family lipoprotein</fullName>
    </submittedName>
</protein>
<name>A0A7D3XMV2_9BACT</name>
<dbReference type="EMBL" id="CP041345">
    <property type="protein sequence ID" value="QKG80476.1"/>
    <property type="molecule type" value="Genomic_DNA"/>
</dbReference>
<keyword evidence="2" id="KW-0449">Lipoprotein</keyword>
<organism evidence="2 3">
    <name type="scientific">Tenuifilum thalassicum</name>
    <dbReference type="NCBI Taxonomy" id="2590900"/>
    <lineage>
        <taxon>Bacteria</taxon>
        <taxon>Pseudomonadati</taxon>
        <taxon>Bacteroidota</taxon>
        <taxon>Bacteroidia</taxon>
        <taxon>Bacteroidales</taxon>
        <taxon>Tenuifilaceae</taxon>
        <taxon>Tenuifilum</taxon>
    </lineage>
</organism>
<dbReference type="InterPro" id="IPR007314">
    <property type="entry name" value="Cofac_haem-bd_dom"/>
</dbReference>